<name>A0ABD2X1M6_9HYME</name>
<evidence type="ECO:0000313" key="2">
    <source>
        <dbReference type="EMBL" id="KAL3398712.1"/>
    </source>
</evidence>
<comment type="caution">
    <text evidence="2">The sequence shown here is derived from an EMBL/GenBank/DDBJ whole genome shotgun (WGS) entry which is preliminary data.</text>
</comment>
<reference evidence="2 3" key="1">
    <citation type="journal article" date="2024" name="bioRxiv">
        <title>A reference genome for Trichogramma kaykai: A tiny desert-dwelling parasitoid wasp with competing sex-ratio distorters.</title>
        <authorList>
            <person name="Culotta J."/>
            <person name="Lindsey A.R."/>
        </authorList>
    </citation>
    <scope>NUCLEOTIDE SEQUENCE [LARGE SCALE GENOMIC DNA]</scope>
    <source>
        <strain evidence="2 3">KSX58</strain>
    </source>
</reference>
<dbReference type="EMBL" id="JBJJXI010000059">
    <property type="protein sequence ID" value="KAL3398712.1"/>
    <property type="molecule type" value="Genomic_DNA"/>
</dbReference>
<keyword evidence="3" id="KW-1185">Reference proteome</keyword>
<evidence type="ECO:0000313" key="3">
    <source>
        <dbReference type="Proteomes" id="UP001627154"/>
    </source>
</evidence>
<proteinExistence type="predicted"/>
<sequence length="135" mass="15754">MKYIPSLPPPPTLLDLMAKPCRDTHCQFSGCSVCMCTCLCAQVQSDEQQRRLLSTTTRRRRLCCFYCVARRASTTNLNQTLRISVATTTAKKKKKTKEKNKAREKKVEYRSRRGWILMIYEDCVRRESEPGLRRE</sequence>
<protein>
    <submittedName>
        <fullName evidence="2">Uncharacterized protein</fullName>
    </submittedName>
</protein>
<organism evidence="2 3">
    <name type="scientific">Trichogramma kaykai</name>
    <dbReference type="NCBI Taxonomy" id="54128"/>
    <lineage>
        <taxon>Eukaryota</taxon>
        <taxon>Metazoa</taxon>
        <taxon>Ecdysozoa</taxon>
        <taxon>Arthropoda</taxon>
        <taxon>Hexapoda</taxon>
        <taxon>Insecta</taxon>
        <taxon>Pterygota</taxon>
        <taxon>Neoptera</taxon>
        <taxon>Endopterygota</taxon>
        <taxon>Hymenoptera</taxon>
        <taxon>Apocrita</taxon>
        <taxon>Proctotrupomorpha</taxon>
        <taxon>Chalcidoidea</taxon>
        <taxon>Trichogrammatidae</taxon>
        <taxon>Trichogramma</taxon>
    </lineage>
</organism>
<evidence type="ECO:0000256" key="1">
    <source>
        <dbReference type="SAM" id="Coils"/>
    </source>
</evidence>
<gene>
    <name evidence="2" type="ORF">TKK_007838</name>
</gene>
<feature type="coiled-coil region" evidence="1">
    <location>
        <begin position="85"/>
        <end position="112"/>
    </location>
</feature>
<dbReference type="AlphaFoldDB" id="A0ABD2X1M6"/>
<keyword evidence="1" id="KW-0175">Coiled coil</keyword>
<dbReference type="Proteomes" id="UP001627154">
    <property type="component" value="Unassembled WGS sequence"/>
</dbReference>
<accession>A0ABD2X1M6</accession>